<proteinExistence type="predicted"/>
<comment type="caution">
    <text evidence="1">The sequence shown here is derived from an EMBL/GenBank/DDBJ whole genome shotgun (WGS) entry which is preliminary data.</text>
</comment>
<accession>A0A437M7M2</accession>
<organism evidence="1 2">
    <name type="scientific">Sphingomonas crocodyli</name>
    <dbReference type="NCBI Taxonomy" id="1979270"/>
    <lineage>
        <taxon>Bacteria</taxon>
        <taxon>Pseudomonadati</taxon>
        <taxon>Pseudomonadota</taxon>
        <taxon>Alphaproteobacteria</taxon>
        <taxon>Sphingomonadales</taxon>
        <taxon>Sphingomonadaceae</taxon>
        <taxon>Sphingomonas</taxon>
    </lineage>
</organism>
<evidence type="ECO:0000313" key="2">
    <source>
        <dbReference type="Proteomes" id="UP000282971"/>
    </source>
</evidence>
<dbReference type="RefSeq" id="WP_127742637.1">
    <property type="nucleotide sequence ID" value="NZ_SACN01000001.1"/>
</dbReference>
<keyword evidence="2" id="KW-1185">Reference proteome</keyword>
<evidence type="ECO:0000313" key="1">
    <source>
        <dbReference type="EMBL" id="RVT93731.1"/>
    </source>
</evidence>
<dbReference type="AlphaFoldDB" id="A0A437M7M2"/>
<reference evidence="1 2" key="1">
    <citation type="submission" date="2019-01" db="EMBL/GenBank/DDBJ databases">
        <authorList>
            <person name="Chen W.-M."/>
        </authorList>
    </citation>
    <scope>NUCLEOTIDE SEQUENCE [LARGE SCALE GENOMIC DNA]</scope>
    <source>
        <strain evidence="1 2">CCP-7</strain>
    </source>
</reference>
<dbReference type="OrthoDB" id="9994649at2"/>
<protein>
    <submittedName>
        <fullName evidence="1">Uncharacterized protein</fullName>
    </submittedName>
</protein>
<name>A0A437M7M2_9SPHN</name>
<gene>
    <name evidence="1" type="ORF">EOD43_07650</name>
</gene>
<dbReference type="Proteomes" id="UP000282971">
    <property type="component" value="Unassembled WGS sequence"/>
</dbReference>
<sequence>MSDIQPGHTVYDRSGLTYEFVEALSNNRALVRPILRVWTYEGGEEDAPAEAVEIVSMGDISRTKPIASIDAEISLAADKLASIRAEIREAEAGLSAAQKSAVERITKLQKFNGLERLEDYLDGAITHFVVQDPYYNKVSVKTFEEFAAHTDDRGRATGEIKLLCLFGSTKDYWRAQQLPSVEWRMNHYYDGSGSWTKCQPACSEEEAVLVAKEWLKSAFDAYLIDTGDKRPWLMEGPIQSAEKLDIEVPQQLLADLKAHKGKAAAANVEKARKALAEAEALASTGGAA</sequence>
<dbReference type="EMBL" id="SACN01000001">
    <property type="protein sequence ID" value="RVT93731.1"/>
    <property type="molecule type" value="Genomic_DNA"/>
</dbReference>